<name>A0A2W5AG29_9SPHN</name>
<dbReference type="GO" id="GO:0009055">
    <property type="term" value="F:electron transfer activity"/>
    <property type="evidence" value="ECO:0007669"/>
    <property type="project" value="InterPro"/>
</dbReference>
<reference evidence="1 2" key="1">
    <citation type="submission" date="2017-08" db="EMBL/GenBank/DDBJ databases">
        <title>Infants hospitalized years apart are colonized by the same room-sourced microbial strains.</title>
        <authorList>
            <person name="Brooks B."/>
            <person name="Olm M.R."/>
            <person name="Firek B.A."/>
            <person name="Baker R."/>
            <person name="Thomas B.C."/>
            <person name="Morowitz M.J."/>
            <person name="Banfield J.F."/>
        </authorList>
    </citation>
    <scope>NUCLEOTIDE SEQUENCE [LARGE SCALE GENOMIC DNA]</scope>
    <source>
        <strain evidence="1">S2_018_000_R2_101</strain>
    </source>
</reference>
<sequence>MKGPVLALLPLLALLSGCDRYAKPGVAREPDAIAVHSVSIALPTSDEPLPPGPNVALVRERCTACHSPGMILVQPKLRHEQWLATVAKMREAYKAPIPETDDDAIVVYLDHLSQMVASGGETR</sequence>
<dbReference type="GO" id="GO:0020037">
    <property type="term" value="F:heme binding"/>
    <property type="evidence" value="ECO:0007669"/>
    <property type="project" value="InterPro"/>
</dbReference>
<proteinExistence type="predicted"/>
<comment type="caution">
    <text evidence="1">The sequence shown here is derived from an EMBL/GenBank/DDBJ whole genome shotgun (WGS) entry which is preliminary data.</text>
</comment>
<gene>
    <name evidence="1" type="ORF">DI623_00340</name>
</gene>
<dbReference type="PROSITE" id="PS51257">
    <property type="entry name" value="PROKAR_LIPOPROTEIN"/>
    <property type="match status" value="1"/>
</dbReference>
<dbReference type="AlphaFoldDB" id="A0A2W5AG29"/>
<dbReference type="SUPFAM" id="SSF46626">
    <property type="entry name" value="Cytochrome c"/>
    <property type="match status" value="1"/>
</dbReference>
<dbReference type="Gene3D" id="1.10.760.10">
    <property type="entry name" value="Cytochrome c-like domain"/>
    <property type="match status" value="1"/>
</dbReference>
<evidence type="ECO:0000313" key="1">
    <source>
        <dbReference type="EMBL" id="PZO92242.1"/>
    </source>
</evidence>
<accession>A0A2W5AG29</accession>
<protein>
    <submittedName>
        <fullName evidence="1">Cytochrome C nitrite reductase</fullName>
    </submittedName>
</protein>
<evidence type="ECO:0000313" key="2">
    <source>
        <dbReference type="Proteomes" id="UP000249066"/>
    </source>
</evidence>
<dbReference type="Proteomes" id="UP000249066">
    <property type="component" value="Unassembled WGS sequence"/>
</dbReference>
<dbReference type="EMBL" id="QFNN01000001">
    <property type="protein sequence ID" value="PZO92242.1"/>
    <property type="molecule type" value="Genomic_DNA"/>
</dbReference>
<organism evidence="1 2">
    <name type="scientific">Sphingomonas sanxanigenens</name>
    <dbReference type="NCBI Taxonomy" id="397260"/>
    <lineage>
        <taxon>Bacteria</taxon>
        <taxon>Pseudomonadati</taxon>
        <taxon>Pseudomonadota</taxon>
        <taxon>Alphaproteobacteria</taxon>
        <taxon>Sphingomonadales</taxon>
        <taxon>Sphingomonadaceae</taxon>
        <taxon>Sphingomonas</taxon>
    </lineage>
</organism>
<dbReference type="InterPro" id="IPR036909">
    <property type="entry name" value="Cyt_c-like_dom_sf"/>
</dbReference>